<dbReference type="InterPro" id="IPR031321">
    <property type="entry name" value="UCP012641"/>
</dbReference>
<evidence type="ECO:0000313" key="1">
    <source>
        <dbReference type="EMBL" id="MBS8260318.1"/>
    </source>
</evidence>
<dbReference type="Pfam" id="PF15887">
    <property type="entry name" value="Peptidase_Mx"/>
    <property type="match status" value="1"/>
</dbReference>
<dbReference type="Proteomes" id="UP000705379">
    <property type="component" value="Unassembled WGS sequence"/>
</dbReference>
<accession>A0A944GS23</accession>
<reference evidence="1" key="2">
    <citation type="journal article" date="2021" name="Microorganisms">
        <title>Bacterial Dimethylsulfoniopropionate Biosynthesis in the East China Sea.</title>
        <authorList>
            <person name="Liu J."/>
            <person name="Zhang Y."/>
            <person name="Liu J."/>
            <person name="Zhong H."/>
            <person name="Williams B.T."/>
            <person name="Zheng Y."/>
            <person name="Curson A.R.J."/>
            <person name="Sun C."/>
            <person name="Sun H."/>
            <person name="Song D."/>
            <person name="Wagner Mackenzie B."/>
            <person name="Bermejo Martinez A."/>
            <person name="Todd J.D."/>
            <person name="Zhang X.H."/>
        </authorList>
    </citation>
    <scope>NUCLEOTIDE SEQUENCE</scope>
    <source>
        <strain evidence="1">AESS21</strain>
    </source>
</reference>
<reference evidence="1" key="1">
    <citation type="submission" date="2018-08" db="EMBL/GenBank/DDBJ databases">
        <authorList>
            <person name="Jin W."/>
            <person name="Wang H."/>
            <person name="Yang Y."/>
            <person name="Li M."/>
            <person name="Liu J."/>
        </authorList>
    </citation>
    <scope>NUCLEOTIDE SEQUENCE</scope>
    <source>
        <strain evidence="1">AESS21</strain>
    </source>
</reference>
<gene>
    <name evidence="1" type="ORF">DYI23_08825</name>
</gene>
<dbReference type="AlphaFoldDB" id="A0A944GS23"/>
<dbReference type="Gene3D" id="3.40.390.70">
    <property type="match status" value="1"/>
</dbReference>
<dbReference type="EMBL" id="QTKU01000002">
    <property type="protein sequence ID" value="MBS8260318.1"/>
    <property type="molecule type" value="Genomic_DNA"/>
</dbReference>
<comment type="caution">
    <text evidence="1">The sequence shown here is derived from an EMBL/GenBank/DDBJ whole genome shotgun (WGS) entry which is preliminary data.</text>
</comment>
<dbReference type="RefSeq" id="WP_213215889.1">
    <property type="nucleotide sequence ID" value="NZ_QTKU01000002.1"/>
</dbReference>
<proteinExistence type="predicted"/>
<name>A0A944GS23_9HYPH</name>
<evidence type="ECO:0008006" key="3">
    <source>
        <dbReference type="Google" id="ProtNLM"/>
    </source>
</evidence>
<evidence type="ECO:0000313" key="2">
    <source>
        <dbReference type="Proteomes" id="UP000705379"/>
    </source>
</evidence>
<organism evidence="1 2">
    <name type="scientific">Roseibium polysiphoniae</name>
    <dbReference type="NCBI Taxonomy" id="2571221"/>
    <lineage>
        <taxon>Bacteria</taxon>
        <taxon>Pseudomonadati</taxon>
        <taxon>Pseudomonadota</taxon>
        <taxon>Alphaproteobacteria</taxon>
        <taxon>Hyphomicrobiales</taxon>
        <taxon>Stappiaceae</taxon>
        <taxon>Roseibium</taxon>
    </lineage>
</organism>
<protein>
    <recommendedName>
        <fullName evidence="3">Zinc-ribbon domain-containing protein</fullName>
    </recommendedName>
</protein>
<sequence length="323" mass="35795">MRLFPNPAGNGTLFFDNLTSPEGAAVAYDPGKQSFVCDTPFCANRDLIGCNWVSSAPGAICTACAMTTLSPDPSMPGVFENWAGAEAAKRWVLTNLRQWNWFCPDDTGPRPVFHMLAEGARPVIMGHAEGVVTISIEEADHVLRTQRREALDERYRTMIGHMRHEIAHMLWWRLSILPDFLEAFRALFGDERSDYADALARHYNDGPPGDWQDHFLTPYASAHPHEDWAETTAHLLHLVDLTDSFLAAGLSGPDLPGPAWDPYQEPDPSKTTSVAATIAVGINHVNRSMGLQDLYPFVLAEPSRRKLDFVHHWLRGGPSPGSA</sequence>